<evidence type="ECO:0000313" key="9">
    <source>
        <dbReference type="EMBL" id="GBD09821.1"/>
    </source>
</evidence>
<evidence type="ECO:0000256" key="1">
    <source>
        <dbReference type="ARBA" id="ARBA00004651"/>
    </source>
</evidence>
<evidence type="ECO:0000256" key="5">
    <source>
        <dbReference type="ARBA" id="ARBA00022960"/>
    </source>
</evidence>
<evidence type="ECO:0000313" key="10">
    <source>
        <dbReference type="Proteomes" id="UP000236642"/>
    </source>
</evidence>
<dbReference type="InterPro" id="IPR007227">
    <property type="entry name" value="Cell_shape_determining_MreD"/>
</dbReference>
<evidence type="ECO:0000256" key="6">
    <source>
        <dbReference type="ARBA" id="ARBA00022989"/>
    </source>
</evidence>
<name>A0A2H5Y8T5_9CHLR</name>
<feature type="transmembrane region" description="Helical" evidence="8">
    <location>
        <begin position="62"/>
        <end position="86"/>
    </location>
</feature>
<comment type="similarity">
    <text evidence="2">Belongs to the MreD family.</text>
</comment>
<evidence type="ECO:0000256" key="8">
    <source>
        <dbReference type="SAM" id="Phobius"/>
    </source>
</evidence>
<sequence>MIRRPWVRALGVLGLAALLQATWIPMGIPDPGRPNLVFLVVAAAAFLAPLEEGLGWALAGGIWLDLFSGGPMGLSALALMAAVPLAHGLSRPVFRGRLIMPALVAAGGTLLMEGVRGFLLMALQYPVDWNTVFQRIVLPEALWNTIGMLLLYPLLRALRPRPERPALRG</sequence>
<feature type="transmembrane region" description="Helical" evidence="8">
    <location>
        <begin position="6"/>
        <end position="24"/>
    </location>
</feature>
<evidence type="ECO:0000256" key="4">
    <source>
        <dbReference type="ARBA" id="ARBA00022692"/>
    </source>
</evidence>
<keyword evidence="6 8" id="KW-1133">Transmembrane helix</keyword>
<protein>
    <submittedName>
        <fullName evidence="9">Uncharacterized protein</fullName>
    </submittedName>
</protein>
<keyword evidence="4 8" id="KW-0812">Transmembrane</keyword>
<dbReference type="Proteomes" id="UP000236642">
    <property type="component" value="Unassembled WGS sequence"/>
</dbReference>
<evidence type="ECO:0000256" key="3">
    <source>
        <dbReference type="ARBA" id="ARBA00022475"/>
    </source>
</evidence>
<dbReference type="Pfam" id="PF04093">
    <property type="entry name" value="MreD"/>
    <property type="match status" value="1"/>
</dbReference>
<comment type="subcellular location">
    <subcellularLocation>
        <location evidence="1">Cell membrane</location>
        <topology evidence="1">Multi-pass membrane protein</topology>
    </subcellularLocation>
</comment>
<keyword evidence="5" id="KW-0133">Cell shape</keyword>
<organism evidence="9 10">
    <name type="scientific">Candidatus Thermoflexus japonica</name>
    <dbReference type="NCBI Taxonomy" id="2035417"/>
    <lineage>
        <taxon>Bacteria</taxon>
        <taxon>Bacillati</taxon>
        <taxon>Chloroflexota</taxon>
        <taxon>Thermoflexia</taxon>
        <taxon>Thermoflexales</taxon>
        <taxon>Thermoflexaceae</taxon>
        <taxon>Thermoflexus</taxon>
    </lineage>
</organism>
<comment type="caution">
    <text evidence="9">The sequence shown here is derived from an EMBL/GenBank/DDBJ whole genome shotgun (WGS) entry which is preliminary data.</text>
</comment>
<evidence type="ECO:0000256" key="7">
    <source>
        <dbReference type="ARBA" id="ARBA00023136"/>
    </source>
</evidence>
<feature type="transmembrane region" description="Helical" evidence="8">
    <location>
        <begin position="98"/>
        <end position="121"/>
    </location>
</feature>
<gene>
    <name evidence="9" type="ORF">HRbin22_02082</name>
</gene>
<evidence type="ECO:0000256" key="2">
    <source>
        <dbReference type="ARBA" id="ARBA00007776"/>
    </source>
</evidence>
<dbReference type="AlphaFoldDB" id="A0A2H5Y8T5"/>
<reference evidence="10" key="1">
    <citation type="submission" date="2017-09" db="EMBL/GenBank/DDBJ databases">
        <title>Metaegenomics of thermophilic ammonia-oxidizing enrichment culture.</title>
        <authorList>
            <person name="Kato S."/>
            <person name="Suzuki K."/>
        </authorList>
    </citation>
    <scope>NUCLEOTIDE SEQUENCE [LARGE SCALE GENOMIC DNA]</scope>
</reference>
<accession>A0A2H5Y8T5</accession>
<feature type="transmembrane region" description="Helical" evidence="8">
    <location>
        <begin position="36"/>
        <end position="56"/>
    </location>
</feature>
<proteinExistence type="inferred from homology"/>
<dbReference type="NCBIfam" id="TIGR03426">
    <property type="entry name" value="shape_MreD"/>
    <property type="match status" value="1"/>
</dbReference>
<keyword evidence="3" id="KW-1003">Cell membrane</keyword>
<dbReference type="EMBL" id="BEHY01000070">
    <property type="protein sequence ID" value="GBD09821.1"/>
    <property type="molecule type" value="Genomic_DNA"/>
</dbReference>
<dbReference type="GO" id="GO:0005886">
    <property type="term" value="C:plasma membrane"/>
    <property type="evidence" value="ECO:0007669"/>
    <property type="project" value="UniProtKB-SubCell"/>
</dbReference>
<dbReference type="GO" id="GO:0008360">
    <property type="term" value="P:regulation of cell shape"/>
    <property type="evidence" value="ECO:0007669"/>
    <property type="project" value="UniProtKB-KW"/>
</dbReference>
<keyword evidence="7 8" id="KW-0472">Membrane</keyword>